<dbReference type="PROSITE" id="PS50931">
    <property type="entry name" value="HTH_LYSR"/>
    <property type="match status" value="1"/>
</dbReference>
<reference evidence="6 9" key="2">
    <citation type="submission" date="2021-01" db="EMBL/GenBank/DDBJ databases">
        <title>Whole genome shotgun sequence of Actinoplanes lobatus NBRC 12513.</title>
        <authorList>
            <person name="Komaki H."/>
            <person name="Tamura T."/>
        </authorList>
    </citation>
    <scope>NUCLEOTIDE SEQUENCE [LARGE SCALE GENOMIC DNA]</scope>
    <source>
        <strain evidence="6 9">NBRC 12513</strain>
    </source>
</reference>
<accession>A0A7W7MHM1</accession>
<comment type="similarity">
    <text evidence="1">Belongs to the LysR transcriptional regulatory family.</text>
</comment>
<dbReference type="Gene3D" id="1.10.10.10">
    <property type="entry name" value="Winged helix-like DNA-binding domain superfamily/Winged helix DNA-binding domain"/>
    <property type="match status" value="1"/>
</dbReference>
<sequence>MGARVEIRDIEIFLTLAEELHFGRTAQRLHVSQARVSQAIKAQERRIGAVLFERTSRVVTLTPVGERLRDDLRAGYDAIQRGIAVAAESARGVSGTVRFGVMGALAYEIRDLIDRFRSDHPGCEVALREIQFADPFTPLRAREVDLALVWRPVREPDLVEGPIVYTEGLLLAVAEGHELAGRESVTLEDFGGRLFLDPGDRAPGYWMESVLPTRTPRGTPIPRGPVVSTFHELMHEVAAGRAIAPVHTHYLHYYAHPGIVLLPVTDAPAAEWVLVWRDGDINPAIRRFADEAARRGPRAFGPIDHPKGS</sequence>
<dbReference type="InterPro" id="IPR000847">
    <property type="entry name" value="LysR_HTH_N"/>
</dbReference>
<reference evidence="7 8" key="1">
    <citation type="submission" date="2020-08" db="EMBL/GenBank/DDBJ databases">
        <title>Sequencing the genomes of 1000 actinobacteria strains.</title>
        <authorList>
            <person name="Klenk H.-P."/>
        </authorList>
    </citation>
    <scope>NUCLEOTIDE SEQUENCE [LARGE SCALE GENOMIC DNA]</scope>
    <source>
        <strain evidence="7 8">DSM 43150</strain>
    </source>
</reference>
<keyword evidence="3 7" id="KW-0238">DNA-binding</keyword>
<evidence type="ECO:0000259" key="5">
    <source>
        <dbReference type="PROSITE" id="PS50931"/>
    </source>
</evidence>
<evidence type="ECO:0000313" key="8">
    <source>
        <dbReference type="Proteomes" id="UP000590511"/>
    </source>
</evidence>
<dbReference type="AlphaFoldDB" id="A0A7W7MHM1"/>
<keyword evidence="4" id="KW-0804">Transcription</keyword>
<dbReference type="Pfam" id="PF03466">
    <property type="entry name" value="LysR_substrate"/>
    <property type="match status" value="1"/>
</dbReference>
<dbReference type="GO" id="GO:0003677">
    <property type="term" value="F:DNA binding"/>
    <property type="evidence" value="ECO:0007669"/>
    <property type="project" value="UniProtKB-KW"/>
</dbReference>
<dbReference type="Proteomes" id="UP000631312">
    <property type="component" value="Unassembled WGS sequence"/>
</dbReference>
<dbReference type="PANTHER" id="PTHR30346:SF0">
    <property type="entry name" value="HCA OPERON TRANSCRIPTIONAL ACTIVATOR HCAR"/>
    <property type="match status" value="1"/>
</dbReference>
<dbReference type="InterPro" id="IPR036390">
    <property type="entry name" value="WH_DNA-bd_sf"/>
</dbReference>
<dbReference type="EMBL" id="JACHNC010000001">
    <property type="protein sequence ID" value="MBB4750105.1"/>
    <property type="molecule type" value="Genomic_DNA"/>
</dbReference>
<dbReference type="Pfam" id="PF00126">
    <property type="entry name" value="HTH_1"/>
    <property type="match status" value="1"/>
</dbReference>
<evidence type="ECO:0000256" key="1">
    <source>
        <dbReference type="ARBA" id="ARBA00009437"/>
    </source>
</evidence>
<protein>
    <submittedName>
        <fullName evidence="7">DNA-binding transcriptional LysR family regulator</fullName>
    </submittedName>
    <submittedName>
        <fullName evidence="6">LysR family transcriptional regulator</fullName>
    </submittedName>
</protein>
<feature type="domain" description="HTH lysR-type" evidence="5">
    <location>
        <begin position="5"/>
        <end position="62"/>
    </location>
</feature>
<dbReference type="FunFam" id="1.10.10.10:FF:000001">
    <property type="entry name" value="LysR family transcriptional regulator"/>
    <property type="match status" value="1"/>
</dbReference>
<dbReference type="SUPFAM" id="SSF53850">
    <property type="entry name" value="Periplasmic binding protein-like II"/>
    <property type="match status" value="1"/>
</dbReference>
<dbReference type="InterPro" id="IPR036388">
    <property type="entry name" value="WH-like_DNA-bd_sf"/>
</dbReference>
<proteinExistence type="inferred from homology"/>
<keyword evidence="9" id="KW-1185">Reference proteome</keyword>
<dbReference type="GO" id="GO:0032993">
    <property type="term" value="C:protein-DNA complex"/>
    <property type="evidence" value="ECO:0007669"/>
    <property type="project" value="TreeGrafter"/>
</dbReference>
<name>A0A7W7MHM1_9ACTN</name>
<keyword evidence="2" id="KW-0805">Transcription regulation</keyword>
<dbReference type="EMBL" id="BOMP01000031">
    <property type="protein sequence ID" value="GIE39006.1"/>
    <property type="molecule type" value="Genomic_DNA"/>
</dbReference>
<evidence type="ECO:0000256" key="2">
    <source>
        <dbReference type="ARBA" id="ARBA00023015"/>
    </source>
</evidence>
<evidence type="ECO:0000256" key="3">
    <source>
        <dbReference type="ARBA" id="ARBA00023125"/>
    </source>
</evidence>
<dbReference type="GO" id="GO:0003700">
    <property type="term" value="F:DNA-binding transcription factor activity"/>
    <property type="evidence" value="ECO:0007669"/>
    <property type="project" value="InterPro"/>
</dbReference>
<dbReference type="Proteomes" id="UP000590511">
    <property type="component" value="Unassembled WGS sequence"/>
</dbReference>
<gene>
    <name evidence="6" type="ORF">Alo02nite_19040</name>
    <name evidence="7" type="ORF">BJ964_004266</name>
</gene>
<dbReference type="PANTHER" id="PTHR30346">
    <property type="entry name" value="TRANSCRIPTIONAL DUAL REGULATOR HCAR-RELATED"/>
    <property type="match status" value="1"/>
</dbReference>
<evidence type="ECO:0000313" key="7">
    <source>
        <dbReference type="EMBL" id="MBB4750105.1"/>
    </source>
</evidence>
<organism evidence="7 8">
    <name type="scientific">Actinoplanes lobatus</name>
    <dbReference type="NCBI Taxonomy" id="113568"/>
    <lineage>
        <taxon>Bacteria</taxon>
        <taxon>Bacillati</taxon>
        <taxon>Actinomycetota</taxon>
        <taxon>Actinomycetes</taxon>
        <taxon>Micromonosporales</taxon>
        <taxon>Micromonosporaceae</taxon>
        <taxon>Actinoplanes</taxon>
    </lineage>
</organism>
<evidence type="ECO:0000313" key="6">
    <source>
        <dbReference type="EMBL" id="GIE39006.1"/>
    </source>
</evidence>
<evidence type="ECO:0000256" key="4">
    <source>
        <dbReference type="ARBA" id="ARBA00023163"/>
    </source>
</evidence>
<evidence type="ECO:0000313" key="9">
    <source>
        <dbReference type="Proteomes" id="UP000631312"/>
    </source>
</evidence>
<dbReference type="InterPro" id="IPR005119">
    <property type="entry name" value="LysR_subst-bd"/>
</dbReference>
<comment type="caution">
    <text evidence="7">The sequence shown here is derived from an EMBL/GenBank/DDBJ whole genome shotgun (WGS) entry which is preliminary data.</text>
</comment>
<dbReference type="CDD" id="cd08414">
    <property type="entry name" value="PBP2_LTTR_aromatics_like"/>
    <property type="match status" value="1"/>
</dbReference>
<dbReference type="Gene3D" id="3.40.190.10">
    <property type="entry name" value="Periplasmic binding protein-like II"/>
    <property type="match status" value="2"/>
</dbReference>
<dbReference type="SUPFAM" id="SSF46785">
    <property type="entry name" value="Winged helix' DNA-binding domain"/>
    <property type="match status" value="1"/>
</dbReference>
<dbReference type="RefSeq" id="WP_188122321.1">
    <property type="nucleotide sequence ID" value="NZ_JACHNC010000001.1"/>
</dbReference>